<dbReference type="OrthoDB" id="3190308at2759"/>
<dbReference type="GeneID" id="6076456"/>
<dbReference type="RefSeq" id="XP_001880646.1">
    <property type="nucleotide sequence ID" value="XM_001880611.1"/>
</dbReference>
<name>B0D9X1_LACBS</name>
<protein>
    <submittedName>
        <fullName evidence="2">Predicted protein</fullName>
    </submittedName>
</protein>
<dbReference type="InParanoid" id="B0D9X1"/>
<organism evidence="3">
    <name type="scientific">Laccaria bicolor (strain S238N-H82 / ATCC MYA-4686)</name>
    <name type="common">Bicoloured deceiver</name>
    <name type="synonym">Laccaria laccata var. bicolor</name>
    <dbReference type="NCBI Taxonomy" id="486041"/>
    <lineage>
        <taxon>Eukaryota</taxon>
        <taxon>Fungi</taxon>
        <taxon>Dikarya</taxon>
        <taxon>Basidiomycota</taxon>
        <taxon>Agaricomycotina</taxon>
        <taxon>Agaricomycetes</taxon>
        <taxon>Agaricomycetidae</taxon>
        <taxon>Agaricales</taxon>
        <taxon>Agaricineae</taxon>
        <taxon>Hydnangiaceae</taxon>
        <taxon>Laccaria</taxon>
    </lineage>
</organism>
<sequence>MLNVPVFAGLGASGCGGMTWQATDTTEPIEKHTQQGLLRSIAPLNNGPEFTVEVAPRAKGRGCQQTIVPSLKSTDGNDKEELPLTNATLRKYGRKPVNETQSEVEDAPVKQAKSAAQIIDDLPAKPKKGHPRKQPQEITQRAPLPDHSGRNVHPAVLPTTHWTSKEVAAEREAQRQALEAKICEGKQAKLLFAQMNVAKEYLDDKMRVENPQCLSAALCKRGHDDFDASDNGEHFDFAAINEAPSSEAEDSEPVEQPKNCVDSC</sequence>
<evidence type="ECO:0000313" key="3">
    <source>
        <dbReference type="Proteomes" id="UP000001194"/>
    </source>
</evidence>
<reference evidence="2 3" key="1">
    <citation type="journal article" date="2008" name="Nature">
        <title>The genome of Laccaria bicolor provides insights into mycorrhizal symbiosis.</title>
        <authorList>
            <person name="Martin F."/>
            <person name="Aerts A."/>
            <person name="Ahren D."/>
            <person name="Brun A."/>
            <person name="Danchin E.G.J."/>
            <person name="Duchaussoy F."/>
            <person name="Gibon J."/>
            <person name="Kohler A."/>
            <person name="Lindquist E."/>
            <person name="Pereda V."/>
            <person name="Salamov A."/>
            <person name="Shapiro H.J."/>
            <person name="Wuyts J."/>
            <person name="Blaudez D."/>
            <person name="Buee M."/>
            <person name="Brokstein P."/>
            <person name="Canbaeck B."/>
            <person name="Cohen D."/>
            <person name="Courty P.E."/>
            <person name="Coutinho P.M."/>
            <person name="Delaruelle C."/>
            <person name="Detter J.C."/>
            <person name="Deveau A."/>
            <person name="DiFazio S."/>
            <person name="Duplessis S."/>
            <person name="Fraissinet-Tachet L."/>
            <person name="Lucic E."/>
            <person name="Frey-Klett P."/>
            <person name="Fourrey C."/>
            <person name="Feussner I."/>
            <person name="Gay G."/>
            <person name="Grimwood J."/>
            <person name="Hoegger P.J."/>
            <person name="Jain P."/>
            <person name="Kilaru S."/>
            <person name="Labbe J."/>
            <person name="Lin Y.C."/>
            <person name="Legue V."/>
            <person name="Le Tacon F."/>
            <person name="Marmeisse R."/>
            <person name="Melayah D."/>
            <person name="Montanini B."/>
            <person name="Muratet M."/>
            <person name="Nehls U."/>
            <person name="Niculita-Hirzel H."/>
            <person name="Oudot-Le Secq M.P."/>
            <person name="Peter M."/>
            <person name="Quesneville H."/>
            <person name="Rajashekar B."/>
            <person name="Reich M."/>
            <person name="Rouhier N."/>
            <person name="Schmutz J."/>
            <person name="Yin T."/>
            <person name="Chalot M."/>
            <person name="Henrissat B."/>
            <person name="Kuees U."/>
            <person name="Lucas S."/>
            <person name="Van de Peer Y."/>
            <person name="Podila G.K."/>
            <person name="Polle A."/>
            <person name="Pukkila P.J."/>
            <person name="Richardson P.M."/>
            <person name="Rouze P."/>
            <person name="Sanders I.R."/>
            <person name="Stajich J.E."/>
            <person name="Tunlid A."/>
            <person name="Tuskan G."/>
            <person name="Grigoriev I.V."/>
        </authorList>
    </citation>
    <scope>NUCLEOTIDE SEQUENCE [LARGE SCALE GENOMIC DNA]</scope>
    <source>
        <strain evidence="3">S238N-H82 / ATCC MYA-4686</strain>
    </source>
</reference>
<proteinExistence type="predicted"/>
<dbReference type="KEGG" id="lbc:LACBIDRAFT_326856"/>
<dbReference type="AlphaFoldDB" id="B0D9X1"/>
<feature type="region of interest" description="Disordered" evidence="1">
    <location>
        <begin position="243"/>
        <end position="264"/>
    </location>
</feature>
<feature type="region of interest" description="Disordered" evidence="1">
    <location>
        <begin position="94"/>
        <end position="151"/>
    </location>
</feature>
<evidence type="ECO:0000256" key="1">
    <source>
        <dbReference type="SAM" id="MobiDB-lite"/>
    </source>
</evidence>
<evidence type="ECO:0000313" key="2">
    <source>
        <dbReference type="EMBL" id="EDR08421.1"/>
    </source>
</evidence>
<dbReference type="HOGENOM" id="CLU_1053975_0_0_1"/>
<dbReference type="EMBL" id="DS547101">
    <property type="protein sequence ID" value="EDR08421.1"/>
    <property type="molecule type" value="Genomic_DNA"/>
</dbReference>
<gene>
    <name evidence="2" type="ORF">LACBIDRAFT_326856</name>
</gene>
<accession>B0D9X1</accession>
<dbReference type="Proteomes" id="UP000001194">
    <property type="component" value="Unassembled WGS sequence"/>
</dbReference>
<keyword evidence="3" id="KW-1185">Reference proteome</keyword>